<gene>
    <name evidence="2" type="ORF">PYCCODRAFT_676381</name>
</gene>
<keyword evidence="3" id="KW-1185">Reference proteome</keyword>
<proteinExistence type="predicted"/>
<dbReference type="AlphaFoldDB" id="A0A1Y2IHK1"/>
<accession>A0A1Y2IHK1</accession>
<evidence type="ECO:0000259" key="1">
    <source>
        <dbReference type="Pfam" id="PF20411"/>
    </source>
</evidence>
<protein>
    <recommendedName>
        <fullName evidence="1">DUF6697 domain-containing protein</fullName>
    </recommendedName>
</protein>
<sequence>MFTRIELKNSPWRVPLKKNLWQSPTGRNFVFLGQDFQPYLPSQPGQPGLLLAVGETPPVENPTVLQSVFAGVRPETGSESGIMPGRKFVYLGDYQMTPASPLSVAEYHTLTSTVREHYVWRVIISKDHVGIRERVAPHLCKPRSCKSRFKGADKPAAARAVRKAYERGSYSTCGT</sequence>
<evidence type="ECO:0000313" key="2">
    <source>
        <dbReference type="EMBL" id="OSD00656.1"/>
    </source>
</evidence>
<dbReference type="Proteomes" id="UP000193067">
    <property type="component" value="Unassembled WGS sequence"/>
</dbReference>
<reference evidence="2 3" key="1">
    <citation type="journal article" date="2015" name="Biotechnol. Biofuels">
        <title>Enhanced degradation of softwood versus hardwood by the white-rot fungus Pycnoporus coccineus.</title>
        <authorList>
            <person name="Couturier M."/>
            <person name="Navarro D."/>
            <person name="Chevret D."/>
            <person name="Henrissat B."/>
            <person name="Piumi F."/>
            <person name="Ruiz-Duenas F.J."/>
            <person name="Martinez A.T."/>
            <person name="Grigoriev I.V."/>
            <person name="Riley R."/>
            <person name="Lipzen A."/>
            <person name="Berrin J.G."/>
            <person name="Master E.R."/>
            <person name="Rosso M.N."/>
        </authorList>
    </citation>
    <scope>NUCLEOTIDE SEQUENCE [LARGE SCALE GENOMIC DNA]</scope>
    <source>
        <strain evidence="2 3">BRFM310</strain>
    </source>
</reference>
<organism evidence="2 3">
    <name type="scientific">Trametes coccinea (strain BRFM310)</name>
    <name type="common">Pycnoporus coccineus</name>
    <dbReference type="NCBI Taxonomy" id="1353009"/>
    <lineage>
        <taxon>Eukaryota</taxon>
        <taxon>Fungi</taxon>
        <taxon>Dikarya</taxon>
        <taxon>Basidiomycota</taxon>
        <taxon>Agaricomycotina</taxon>
        <taxon>Agaricomycetes</taxon>
        <taxon>Polyporales</taxon>
        <taxon>Polyporaceae</taxon>
        <taxon>Trametes</taxon>
    </lineage>
</organism>
<name>A0A1Y2IHK1_TRAC3</name>
<feature type="domain" description="DUF6697" evidence="1">
    <location>
        <begin position="13"/>
        <end position="169"/>
    </location>
</feature>
<dbReference type="EMBL" id="KZ084117">
    <property type="protein sequence ID" value="OSD00656.1"/>
    <property type="molecule type" value="Genomic_DNA"/>
</dbReference>
<dbReference type="Pfam" id="PF20411">
    <property type="entry name" value="DUF6697"/>
    <property type="match status" value="1"/>
</dbReference>
<dbReference type="InterPro" id="IPR046520">
    <property type="entry name" value="DUF6697"/>
</dbReference>
<evidence type="ECO:0000313" key="3">
    <source>
        <dbReference type="Proteomes" id="UP000193067"/>
    </source>
</evidence>